<dbReference type="Proteomes" id="UP000653076">
    <property type="component" value="Unassembled WGS sequence"/>
</dbReference>
<evidence type="ECO:0000313" key="1">
    <source>
        <dbReference type="EMBL" id="GIJ28294.1"/>
    </source>
</evidence>
<sequence length="389" mass="43827">MGEEMKRRPAVSHGHGVRDVRGLDRAAWVELAKGAVVDLVEAEFAVPHAELEARLWERVWEEPGSGRRASFFPHILSEAVRDLTAEEQIQTWEHPTKGGVTTELIIPGNVDGRWTYIERVIRRKAMLYARFLRWSKTEFGPAGEAVVRASLTDAMHRGFVPITPGFGEVATLGTASVRGPLDSGAWMLVNDPVARLPVPHAILFEIKNRRLTLYPRHAEVHQLLYKAAHFQQELPGQRIVPVLICRRAHKWLFWMAKDLGFIVHDTKKQYLTLPDKTDPRLLEEVRTGLALDDLQLVSSTSQPRIHNLFLEVLPAQARAVAERWAQAGSTLLKHYQTMRDDRLKPWTRTEALADLRADAALALDAAGVPADEQILAWALEEDTDAPEGY</sequence>
<protein>
    <submittedName>
        <fullName evidence="1">Uncharacterized protein</fullName>
    </submittedName>
</protein>
<keyword evidence="2" id="KW-1185">Reference proteome</keyword>
<accession>A0ABQ4JDT2</accession>
<name>A0ABQ4JDT2_9ACTN</name>
<comment type="caution">
    <text evidence="1">The sequence shown here is derived from an EMBL/GenBank/DDBJ whole genome shotgun (WGS) entry which is preliminary data.</text>
</comment>
<evidence type="ECO:0000313" key="2">
    <source>
        <dbReference type="Proteomes" id="UP000653076"/>
    </source>
</evidence>
<reference evidence="1 2" key="1">
    <citation type="submission" date="2021-01" db="EMBL/GenBank/DDBJ databases">
        <title>Whole genome shotgun sequence of Verrucosispora qiuiae NBRC 106684.</title>
        <authorList>
            <person name="Komaki H."/>
            <person name="Tamura T."/>
        </authorList>
    </citation>
    <scope>NUCLEOTIDE SEQUENCE [LARGE SCALE GENOMIC DNA]</scope>
    <source>
        <strain evidence="1 2">NBRC 106684</strain>
    </source>
</reference>
<gene>
    <name evidence="1" type="ORF">Vqi01_34560</name>
</gene>
<organism evidence="1 2">
    <name type="scientific">Micromonospora qiuiae</name>
    <dbReference type="NCBI Taxonomy" id="502268"/>
    <lineage>
        <taxon>Bacteria</taxon>
        <taxon>Bacillati</taxon>
        <taxon>Actinomycetota</taxon>
        <taxon>Actinomycetes</taxon>
        <taxon>Micromonosporales</taxon>
        <taxon>Micromonosporaceae</taxon>
        <taxon>Micromonospora</taxon>
    </lineage>
</organism>
<proteinExistence type="predicted"/>
<dbReference type="EMBL" id="BOPC01000045">
    <property type="protein sequence ID" value="GIJ28294.1"/>
    <property type="molecule type" value="Genomic_DNA"/>
</dbReference>